<reference evidence="1 2" key="1">
    <citation type="submission" date="2024-04" db="EMBL/GenBank/DDBJ databases">
        <title>Tritrichomonas musculus Genome.</title>
        <authorList>
            <person name="Alves-Ferreira E."/>
            <person name="Grigg M."/>
            <person name="Lorenzi H."/>
            <person name="Galac M."/>
        </authorList>
    </citation>
    <scope>NUCLEOTIDE SEQUENCE [LARGE SCALE GENOMIC DNA]</scope>
    <source>
        <strain evidence="1 2">EAF2021</strain>
    </source>
</reference>
<dbReference type="Proteomes" id="UP001470230">
    <property type="component" value="Unassembled WGS sequence"/>
</dbReference>
<sequence length="189" mass="22262">MLKNKIDISPIIPMILHRYNFNKSFYNELKNSRSLMLDVIESIHDFIKNHTFEDDALYPLINDMILANEDSPNPVSIKNMKFIESNEIDKKLEEKIKKKFPLILPFDLKCKEYAQKEVIATNSVFPVNRSDILSTVWTFNYLIDYNIKLSINYADEDESDDKGDLTKEFIDLAFEQVMKPETDLFDLRH</sequence>
<name>A0ABR2KLX2_9EUKA</name>
<accession>A0ABR2KLX2</accession>
<keyword evidence="2" id="KW-1185">Reference proteome</keyword>
<gene>
    <name evidence="1" type="ORF">M9Y10_028176</name>
</gene>
<protein>
    <submittedName>
        <fullName evidence="1">Uncharacterized protein</fullName>
    </submittedName>
</protein>
<dbReference type="EMBL" id="JAPFFF010000004">
    <property type="protein sequence ID" value="KAK8890975.1"/>
    <property type="molecule type" value="Genomic_DNA"/>
</dbReference>
<evidence type="ECO:0000313" key="2">
    <source>
        <dbReference type="Proteomes" id="UP001470230"/>
    </source>
</evidence>
<evidence type="ECO:0000313" key="1">
    <source>
        <dbReference type="EMBL" id="KAK8890975.1"/>
    </source>
</evidence>
<organism evidence="1 2">
    <name type="scientific">Tritrichomonas musculus</name>
    <dbReference type="NCBI Taxonomy" id="1915356"/>
    <lineage>
        <taxon>Eukaryota</taxon>
        <taxon>Metamonada</taxon>
        <taxon>Parabasalia</taxon>
        <taxon>Tritrichomonadida</taxon>
        <taxon>Tritrichomonadidae</taxon>
        <taxon>Tritrichomonas</taxon>
    </lineage>
</organism>
<comment type="caution">
    <text evidence="1">The sequence shown here is derived from an EMBL/GenBank/DDBJ whole genome shotgun (WGS) entry which is preliminary data.</text>
</comment>
<proteinExistence type="predicted"/>